<dbReference type="GO" id="GO:0000324">
    <property type="term" value="C:fungal-type vacuole"/>
    <property type="evidence" value="ECO:0007669"/>
    <property type="project" value="TreeGrafter"/>
</dbReference>
<dbReference type="Proteomes" id="UP001302367">
    <property type="component" value="Chromosome 5"/>
</dbReference>
<dbReference type="Proteomes" id="UP000230605">
    <property type="component" value="Chromosome 10"/>
</dbReference>
<dbReference type="OrthoDB" id="4521223at2759"/>
<dbReference type="PANTHER" id="PTHR31465:SF8">
    <property type="entry name" value="DOMAIN PROTEIN, PUTATIVE (AFU_ORTHOLOGUE AFUA_6G14140)-RELATED"/>
    <property type="match status" value="1"/>
</dbReference>
<dbReference type="AlphaFoldDB" id="A0A2G5IFK8"/>
<evidence type="ECO:0000256" key="4">
    <source>
        <dbReference type="ARBA" id="ARBA00023136"/>
    </source>
</evidence>
<feature type="transmembrane region" description="Helical" evidence="5">
    <location>
        <begin position="129"/>
        <end position="151"/>
    </location>
</feature>
<name>A0A2G5IFK8_CERBT</name>
<evidence type="ECO:0000256" key="1">
    <source>
        <dbReference type="ARBA" id="ARBA00004141"/>
    </source>
</evidence>
<dbReference type="PANTHER" id="PTHR31465">
    <property type="entry name" value="PROTEIN RTA1-RELATED"/>
    <property type="match status" value="1"/>
</dbReference>
<evidence type="ECO:0000256" key="2">
    <source>
        <dbReference type="ARBA" id="ARBA00022692"/>
    </source>
</evidence>
<feature type="transmembrane region" description="Helical" evidence="5">
    <location>
        <begin position="53"/>
        <end position="74"/>
    </location>
</feature>
<feature type="transmembrane region" description="Helical" evidence="5">
    <location>
        <begin position="163"/>
        <end position="192"/>
    </location>
</feature>
<comment type="subcellular location">
    <subcellularLocation>
        <location evidence="1">Membrane</location>
        <topology evidence="1">Multi-pass membrane protein</topology>
    </subcellularLocation>
</comment>
<keyword evidence="3 5" id="KW-1133">Transmembrane helix</keyword>
<evidence type="ECO:0000313" key="8">
    <source>
        <dbReference type="Proteomes" id="UP000230605"/>
    </source>
</evidence>
<feature type="transmembrane region" description="Helical" evidence="5">
    <location>
        <begin position="213"/>
        <end position="233"/>
    </location>
</feature>
<dbReference type="EMBL" id="LKMD01000099">
    <property type="protein sequence ID" value="PIB03253.1"/>
    <property type="molecule type" value="Genomic_DNA"/>
</dbReference>
<feature type="transmembrane region" description="Helical" evidence="5">
    <location>
        <begin position="86"/>
        <end position="108"/>
    </location>
</feature>
<dbReference type="Pfam" id="PF04479">
    <property type="entry name" value="RTA1"/>
    <property type="match status" value="1"/>
</dbReference>
<accession>A0A2G5IFK8</accession>
<dbReference type="GO" id="GO:0005886">
    <property type="term" value="C:plasma membrane"/>
    <property type="evidence" value="ECO:0007669"/>
    <property type="project" value="TreeGrafter"/>
</dbReference>
<sequence length="287" mass="31154">MSRRFCTEVSATCPVEATTYGYRPDIAGNSFLLAVFGICTIAQVVLGIRYKIVAFSIVVAIGCFGETVGYGGRIMMNSNPWDMDGFRMQICCLILSPSFLAAGIYLTLKHIVLVLGPEKSRLKPRLYTWIFITCDIFSILLQAAGGGIAASGSGDIINTGNSVMIAGIAFQVATMFVCLVLAADFAFALFRSKTLRSDELEKGQPDATSRKGLYYYLACFSVAFLAIFVRSIYRLPEMSGGWGNPLMRNEKEFLILDGAMVALAAVLMTIAHPGIFFPAMRTGSAKN</sequence>
<reference evidence="6 8" key="1">
    <citation type="submission" date="2015-10" db="EMBL/GenBank/DDBJ databases">
        <title>The cercosporin biosynthetic gene cluster was horizontally transferred to several fungal lineages and shown to be expanded in Cercospora beticola based on microsynteny with recipient genomes.</title>
        <authorList>
            <person name="De Jonge R."/>
            <person name="Ebert M.K."/>
            <person name="Suttle J.C."/>
            <person name="Jurick Ii W.M."/>
            <person name="Secor G.A."/>
            <person name="Thomma B.P."/>
            <person name="Van De Peer Y."/>
            <person name="Bolton M.D."/>
        </authorList>
    </citation>
    <scope>NUCLEOTIDE SEQUENCE [LARGE SCALE GENOMIC DNA]</scope>
    <source>
        <strain evidence="6 8">09-40</strain>
    </source>
</reference>
<keyword evidence="2 5" id="KW-0812">Transmembrane</keyword>
<organism evidence="6 8">
    <name type="scientific">Cercospora beticola</name>
    <name type="common">Sugarbeet leaf spot fungus</name>
    <dbReference type="NCBI Taxonomy" id="122368"/>
    <lineage>
        <taxon>Eukaryota</taxon>
        <taxon>Fungi</taxon>
        <taxon>Dikarya</taxon>
        <taxon>Ascomycota</taxon>
        <taxon>Pezizomycotina</taxon>
        <taxon>Dothideomycetes</taxon>
        <taxon>Dothideomycetidae</taxon>
        <taxon>Mycosphaerellales</taxon>
        <taxon>Mycosphaerellaceae</taxon>
        <taxon>Cercospora</taxon>
    </lineage>
</organism>
<keyword evidence="4 5" id="KW-0472">Membrane</keyword>
<protein>
    <submittedName>
        <fullName evidence="6">Hypotheticalsprotein</fullName>
    </submittedName>
</protein>
<gene>
    <name evidence="6" type="ORF">CB0940_11653</name>
    <name evidence="7" type="ORF">RHO25_008647</name>
</gene>
<keyword evidence="9" id="KW-1185">Reference proteome</keyword>
<evidence type="ECO:0000256" key="3">
    <source>
        <dbReference type="ARBA" id="ARBA00022989"/>
    </source>
</evidence>
<dbReference type="EMBL" id="CP134188">
    <property type="protein sequence ID" value="WPB04003.1"/>
    <property type="molecule type" value="Genomic_DNA"/>
</dbReference>
<proteinExistence type="predicted"/>
<evidence type="ECO:0000313" key="6">
    <source>
        <dbReference type="EMBL" id="PIB03253.1"/>
    </source>
</evidence>
<reference evidence="7 9" key="2">
    <citation type="submission" date="2023-09" db="EMBL/GenBank/DDBJ databases">
        <title>Complete-Gapless Cercospora beticola genome.</title>
        <authorList>
            <person name="Wyatt N.A."/>
            <person name="Spanner R.E."/>
            <person name="Bolton M.D."/>
        </authorList>
    </citation>
    <scope>NUCLEOTIDE SEQUENCE [LARGE SCALE GENOMIC DNA]</scope>
    <source>
        <strain evidence="7">Cb09-40</strain>
    </source>
</reference>
<evidence type="ECO:0000256" key="5">
    <source>
        <dbReference type="SAM" id="Phobius"/>
    </source>
</evidence>
<evidence type="ECO:0000313" key="9">
    <source>
        <dbReference type="Proteomes" id="UP001302367"/>
    </source>
</evidence>
<feature type="transmembrane region" description="Helical" evidence="5">
    <location>
        <begin position="253"/>
        <end position="277"/>
    </location>
</feature>
<evidence type="ECO:0000313" key="7">
    <source>
        <dbReference type="EMBL" id="WPB04003.1"/>
    </source>
</evidence>
<dbReference type="InterPro" id="IPR007568">
    <property type="entry name" value="RTA1"/>
</dbReference>
<feature type="transmembrane region" description="Helical" evidence="5">
    <location>
        <begin position="26"/>
        <end position="46"/>
    </location>
</feature>